<organism evidence="2 3">
    <name type="scientific">Kushneria konosiri</name>
    <dbReference type="NCBI Taxonomy" id="698828"/>
    <lineage>
        <taxon>Bacteria</taxon>
        <taxon>Pseudomonadati</taxon>
        <taxon>Pseudomonadota</taxon>
        <taxon>Gammaproteobacteria</taxon>
        <taxon>Oceanospirillales</taxon>
        <taxon>Halomonadaceae</taxon>
        <taxon>Kushneria</taxon>
    </lineage>
</organism>
<dbReference type="EMBL" id="CP021323">
    <property type="protein sequence ID" value="ARS52443.1"/>
    <property type="molecule type" value="Genomic_DNA"/>
</dbReference>
<reference evidence="2 3" key="1">
    <citation type="journal article" date="2017" name="Int. J. Syst. Evol. Microbiol.">
        <title>Kushneria konosiri sp. nov., isolated from the Korean salt-fermented seafood Daemi-jeot.</title>
        <authorList>
            <person name="Yun J.H."/>
            <person name="Park S.K."/>
            <person name="Lee J.Y."/>
            <person name="Jung M.J."/>
            <person name="Bae J.W."/>
        </authorList>
    </citation>
    <scope>NUCLEOTIDE SEQUENCE [LARGE SCALE GENOMIC DNA]</scope>
    <source>
        <strain evidence="2 3">X49</strain>
    </source>
</reference>
<dbReference type="RefSeq" id="WP_086621141.1">
    <property type="nucleotide sequence ID" value="NZ_CP021323.1"/>
</dbReference>
<proteinExistence type="predicted"/>
<dbReference type="Proteomes" id="UP000250025">
    <property type="component" value="Chromosome"/>
</dbReference>
<feature type="transmembrane region" description="Helical" evidence="1">
    <location>
        <begin position="42"/>
        <end position="62"/>
    </location>
</feature>
<feature type="transmembrane region" description="Helical" evidence="1">
    <location>
        <begin position="92"/>
        <end position="110"/>
    </location>
</feature>
<dbReference type="KEGG" id="kus:B9G99_05725"/>
<evidence type="ECO:0000256" key="1">
    <source>
        <dbReference type="SAM" id="Phobius"/>
    </source>
</evidence>
<dbReference type="OrthoDB" id="6168423at2"/>
<protein>
    <submittedName>
        <fullName evidence="2">Uncharacterized protein</fullName>
    </submittedName>
</protein>
<dbReference type="AlphaFoldDB" id="A0A2Z2H524"/>
<keyword evidence="1" id="KW-0472">Membrane</keyword>
<sequence>MSSSSSSRAGVMVMLAASLAGLAVAFYAYITPLTGVTGTLGAMAVIVTCLVLAGLSLVLPAMHGKVGRIVLRLIILAVIVGTAFAASLLHLWWLVAAMAIALVGLMIAMIRSAPAAQPTRS</sequence>
<accession>A0A2Z2H524</accession>
<keyword evidence="1" id="KW-0812">Transmembrane</keyword>
<gene>
    <name evidence="2" type="ORF">B9G99_05725</name>
</gene>
<evidence type="ECO:0000313" key="3">
    <source>
        <dbReference type="Proteomes" id="UP000250025"/>
    </source>
</evidence>
<keyword evidence="1" id="KW-1133">Transmembrane helix</keyword>
<feature type="transmembrane region" description="Helical" evidence="1">
    <location>
        <begin position="12"/>
        <end position="30"/>
    </location>
</feature>
<keyword evidence="3" id="KW-1185">Reference proteome</keyword>
<evidence type="ECO:0000313" key="2">
    <source>
        <dbReference type="EMBL" id="ARS52443.1"/>
    </source>
</evidence>
<feature type="transmembrane region" description="Helical" evidence="1">
    <location>
        <begin position="69"/>
        <end position="86"/>
    </location>
</feature>
<name>A0A2Z2H524_9GAMM</name>